<dbReference type="EMBL" id="JAFIMR010000033">
    <property type="protein sequence ID" value="KAI1859829.1"/>
    <property type="molecule type" value="Genomic_DNA"/>
</dbReference>
<reference evidence="1" key="1">
    <citation type="submission" date="2021-03" db="EMBL/GenBank/DDBJ databases">
        <title>Revisited historic fungal species revealed as producer of novel bioactive compounds through whole genome sequencing and comparative genomics.</title>
        <authorList>
            <person name="Vignolle G.A."/>
            <person name="Hochenegger N."/>
            <person name="Mach R.L."/>
            <person name="Mach-Aigner A.R."/>
            <person name="Javad Rahimi M."/>
            <person name="Salim K.A."/>
            <person name="Chan C.M."/>
            <person name="Lim L.B.L."/>
            <person name="Cai F."/>
            <person name="Druzhinina I.S."/>
            <person name="U'Ren J.M."/>
            <person name="Derntl C."/>
        </authorList>
    </citation>
    <scope>NUCLEOTIDE SEQUENCE</scope>
    <source>
        <strain evidence="1">TUCIM 5799</strain>
    </source>
</reference>
<gene>
    <name evidence="1" type="ORF">JX265_010278</name>
</gene>
<evidence type="ECO:0000313" key="2">
    <source>
        <dbReference type="Proteomes" id="UP000829685"/>
    </source>
</evidence>
<proteinExistence type="predicted"/>
<protein>
    <submittedName>
        <fullName evidence="1">Uncharacterized protein</fullName>
    </submittedName>
</protein>
<evidence type="ECO:0000313" key="1">
    <source>
        <dbReference type="EMBL" id="KAI1859829.1"/>
    </source>
</evidence>
<dbReference type="AlphaFoldDB" id="A0A9Q0AIM1"/>
<comment type="caution">
    <text evidence="1">The sequence shown here is derived from an EMBL/GenBank/DDBJ whole genome shotgun (WGS) entry which is preliminary data.</text>
</comment>
<accession>A0A9Q0AIM1</accession>
<organism evidence="1 2">
    <name type="scientific">Neoarthrinium moseri</name>
    <dbReference type="NCBI Taxonomy" id="1658444"/>
    <lineage>
        <taxon>Eukaryota</taxon>
        <taxon>Fungi</taxon>
        <taxon>Dikarya</taxon>
        <taxon>Ascomycota</taxon>
        <taxon>Pezizomycotina</taxon>
        <taxon>Sordariomycetes</taxon>
        <taxon>Xylariomycetidae</taxon>
        <taxon>Amphisphaeriales</taxon>
        <taxon>Apiosporaceae</taxon>
        <taxon>Neoarthrinium</taxon>
    </lineage>
</organism>
<sequence length="210" mass="23809">MRFERFLVDFIPRSGLIYEDHQRVRLLGRNEHDACVLRALIGEGIIKTGKLTRAEITAAKHKVEGALCAVFAAGCAPEYRAFLHHWDVPNFEENLRRQATWTRALGENVFTQLIHAFVNARLAWNRRPQYPYDKSEHSALAKQIDIFLESVGDDWVAAEEFHHNCAYYGGFDDDDNLNAADSMAHSMNGSNSDGSDVDMENLDSILHCDV</sequence>
<dbReference type="Proteomes" id="UP000829685">
    <property type="component" value="Unassembled WGS sequence"/>
</dbReference>
<name>A0A9Q0AIM1_9PEZI</name>
<keyword evidence="2" id="KW-1185">Reference proteome</keyword>